<dbReference type="EMBL" id="SHKP01000007">
    <property type="protein sequence ID" value="RZT95088.1"/>
    <property type="molecule type" value="Genomic_DNA"/>
</dbReference>
<gene>
    <name evidence="3" type="ORF">EV670_2836</name>
</gene>
<dbReference type="RefSeq" id="WP_130433209.1">
    <property type="nucleotide sequence ID" value="NZ_SHKP01000007.1"/>
</dbReference>
<keyword evidence="1" id="KW-0812">Transmembrane</keyword>
<feature type="transmembrane region" description="Helical" evidence="1">
    <location>
        <begin position="58"/>
        <end position="76"/>
    </location>
</feature>
<evidence type="ECO:0000313" key="3">
    <source>
        <dbReference type="EMBL" id="RZT95088.1"/>
    </source>
</evidence>
<reference evidence="3 4" key="1">
    <citation type="submission" date="2019-02" db="EMBL/GenBank/DDBJ databases">
        <title>Genomic Encyclopedia of Type Strains, Phase IV (KMG-IV): sequencing the most valuable type-strain genomes for metagenomic binning, comparative biology and taxonomic classification.</title>
        <authorList>
            <person name="Goeker M."/>
        </authorList>
    </citation>
    <scope>NUCLEOTIDE SEQUENCE [LARGE SCALE GENOMIC DNA]</scope>
    <source>
        <strain evidence="3 4">DSM 19570</strain>
    </source>
</reference>
<evidence type="ECO:0000259" key="2">
    <source>
        <dbReference type="Pfam" id="PF13387"/>
    </source>
</evidence>
<feature type="domain" description="Lnb N-terminal periplasmic" evidence="2">
    <location>
        <begin position="122"/>
        <end position="276"/>
    </location>
</feature>
<protein>
    <submittedName>
        <fullName evidence="3">Uncharacterized protein DUF4105</fullName>
    </submittedName>
</protein>
<keyword evidence="1" id="KW-0472">Membrane</keyword>
<dbReference type="Proteomes" id="UP000293671">
    <property type="component" value="Unassembled WGS sequence"/>
</dbReference>
<comment type="caution">
    <text evidence="3">The sequence shown here is derived from an EMBL/GenBank/DDBJ whole genome shotgun (WGS) entry which is preliminary data.</text>
</comment>
<proteinExistence type="predicted"/>
<dbReference type="InterPro" id="IPR025178">
    <property type="entry name" value="Lnb_N"/>
</dbReference>
<organism evidence="3 4">
    <name type="scientific">Rivibacter subsaxonicus</name>
    <dbReference type="NCBI Taxonomy" id="457575"/>
    <lineage>
        <taxon>Bacteria</taxon>
        <taxon>Pseudomonadati</taxon>
        <taxon>Pseudomonadota</taxon>
        <taxon>Betaproteobacteria</taxon>
        <taxon>Burkholderiales</taxon>
        <taxon>Rivibacter</taxon>
    </lineage>
</organism>
<dbReference type="OrthoDB" id="274718at2"/>
<accession>A0A4Q7VGH0</accession>
<evidence type="ECO:0000256" key="1">
    <source>
        <dbReference type="SAM" id="Phobius"/>
    </source>
</evidence>
<name>A0A4Q7VGH0_9BURK</name>
<sequence length="330" mass="37229">MRTFFLSVQSLVLALLAAWGAAALWFQAPGGPALRGAMAALWALLALALIVRSWRHRGLQPLLVFALLFGLLLLWWTSIEPKQDRHWASDVRRTLSGRVEGSMVHLKDVRNFDWRSRDDYGARWEDRSYDLDGLRSVDMALSYWGIPAIAHVMMSFGFDNGRYLSFSVEIRREHGESFSTVGGFFKQFELSLVAAEERDVLGVRSNIRGEDVFLYRLQMPRESMRSLFIEYVDKANGLAREPRWYNTVTANCSTLVFEMVRRLTPGLPLDIRLLLAGLLPEYVYGLDALEPGYTLEQLRGGGRITLRAQQAAAEADFSAAIRRGVPGAVP</sequence>
<keyword evidence="1" id="KW-1133">Transmembrane helix</keyword>
<keyword evidence="4" id="KW-1185">Reference proteome</keyword>
<dbReference type="Pfam" id="PF13387">
    <property type="entry name" value="Lnb_N"/>
    <property type="match status" value="1"/>
</dbReference>
<dbReference type="AlphaFoldDB" id="A0A4Q7VGH0"/>
<evidence type="ECO:0000313" key="4">
    <source>
        <dbReference type="Proteomes" id="UP000293671"/>
    </source>
</evidence>
<feature type="transmembrane region" description="Helical" evidence="1">
    <location>
        <begin position="33"/>
        <end position="51"/>
    </location>
</feature>